<dbReference type="HOGENOM" id="CLU_1348953_0_0_1"/>
<organism evidence="1 2">
    <name type="scientific">Fomitopsis schrenkii</name>
    <name type="common">Brown rot fungus</name>
    <dbReference type="NCBI Taxonomy" id="2126942"/>
    <lineage>
        <taxon>Eukaryota</taxon>
        <taxon>Fungi</taxon>
        <taxon>Dikarya</taxon>
        <taxon>Basidiomycota</taxon>
        <taxon>Agaricomycotina</taxon>
        <taxon>Agaricomycetes</taxon>
        <taxon>Polyporales</taxon>
        <taxon>Fomitopsis</taxon>
    </lineage>
</organism>
<keyword evidence="2" id="KW-1185">Reference proteome</keyword>
<feature type="non-terminal residue" evidence="1">
    <location>
        <position position="178"/>
    </location>
</feature>
<sequence>WAAAVKTMESTLITFDMTDAIAGVNVAHLTDTKSMLPIALYMCCQLDLGDILYGITREDGTVDRLAQDDVVTCIDAQRILTHRNVTSAYHILAPLTNGSCTAPHCHGALTSLRDSLLAYDGRLDDCQCLDDWMPTLRSPDLDNYFGSLCPVCRSLILTRIATERANLWSELPDIMDVQ</sequence>
<evidence type="ECO:0000313" key="1">
    <source>
        <dbReference type="EMBL" id="EPT02533.1"/>
    </source>
</evidence>
<dbReference type="InParanoid" id="S8ED34"/>
<dbReference type="Proteomes" id="UP000015241">
    <property type="component" value="Unassembled WGS sequence"/>
</dbReference>
<accession>S8ED34</accession>
<name>S8ED34_FOMSC</name>
<evidence type="ECO:0000313" key="2">
    <source>
        <dbReference type="Proteomes" id="UP000015241"/>
    </source>
</evidence>
<feature type="non-terminal residue" evidence="1">
    <location>
        <position position="1"/>
    </location>
</feature>
<dbReference type="AlphaFoldDB" id="S8ED34"/>
<reference evidence="1 2" key="1">
    <citation type="journal article" date="2012" name="Science">
        <title>The Paleozoic origin of enzymatic lignin decomposition reconstructed from 31 fungal genomes.</title>
        <authorList>
            <person name="Floudas D."/>
            <person name="Binder M."/>
            <person name="Riley R."/>
            <person name="Barry K."/>
            <person name="Blanchette R.A."/>
            <person name="Henrissat B."/>
            <person name="Martinez A.T."/>
            <person name="Otillar R."/>
            <person name="Spatafora J.W."/>
            <person name="Yadav J.S."/>
            <person name="Aerts A."/>
            <person name="Benoit I."/>
            <person name="Boyd A."/>
            <person name="Carlson A."/>
            <person name="Copeland A."/>
            <person name="Coutinho P.M."/>
            <person name="de Vries R.P."/>
            <person name="Ferreira P."/>
            <person name="Findley K."/>
            <person name="Foster B."/>
            <person name="Gaskell J."/>
            <person name="Glotzer D."/>
            <person name="Gorecki P."/>
            <person name="Heitman J."/>
            <person name="Hesse C."/>
            <person name="Hori C."/>
            <person name="Igarashi K."/>
            <person name="Jurgens J.A."/>
            <person name="Kallen N."/>
            <person name="Kersten P."/>
            <person name="Kohler A."/>
            <person name="Kuees U."/>
            <person name="Kumar T.K.A."/>
            <person name="Kuo A."/>
            <person name="LaButti K."/>
            <person name="Larrondo L.F."/>
            <person name="Lindquist E."/>
            <person name="Ling A."/>
            <person name="Lombard V."/>
            <person name="Lucas S."/>
            <person name="Lundell T."/>
            <person name="Martin R."/>
            <person name="McLaughlin D.J."/>
            <person name="Morgenstern I."/>
            <person name="Morin E."/>
            <person name="Murat C."/>
            <person name="Nagy L.G."/>
            <person name="Nolan M."/>
            <person name="Ohm R.A."/>
            <person name="Patyshakuliyeva A."/>
            <person name="Rokas A."/>
            <person name="Ruiz-Duenas F.J."/>
            <person name="Sabat G."/>
            <person name="Salamov A."/>
            <person name="Samejima M."/>
            <person name="Schmutz J."/>
            <person name="Slot J.C."/>
            <person name="St John F."/>
            <person name="Stenlid J."/>
            <person name="Sun H."/>
            <person name="Sun S."/>
            <person name="Syed K."/>
            <person name="Tsang A."/>
            <person name="Wiebenga A."/>
            <person name="Young D."/>
            <person name="Pisabarro A."/>
            <person name="Eastwood D.C."/>
            <person name="Martin F."/>
            <person name="Cullen D."/>
            <person name="Grigoriev I.V."/>
            <person name="Hibbett D.S."/>
        </authorList>
    </citation>
    <scope>NUCLEOTIDE SEQUENCE</scope>
    <source>
        <strain evidence="2">FP-58527</strain>
    </source>
</reference>
<protein>
    <submittedName>
        <fullName evidence="1">Uncharacterized protein</fullName>
    </submittedName>
</protein>
<dbReference type="OrthoDB" id="3036049at2759"/>
<proteinExistence type="predicted"/>
<dbReference type="EMBL" id="KE504135">
    <property type="protein sequence ID" value="EPT02533.1"/>
    <property type="molecule type" value="Genomic_DNA"/>
</dbReference>
<gene>
    <name evidence="1" type="ORF">FOMPIDRAFT_1108965</name>
</gene>